<evidence type="ECO:0000313" key="3">
    <source>
        <dbReference type="EMBL" id="SDK31892.1"/>
    </source>
</evidence>
<evidence type="ECO:0000259" key="2">
    <source>
        <dbReference type="Pfam" id="PF07978"/>
    </source>
</evidence>
<proteinExistence type="predicted"/>
<feature type="signal peptide" evidence="1">
    <location>
        <begin position="1"/>
        <end position="24"/>
    </location>
</feature>
<dbReference type="STRING" id="1075417.SAMN05421823_102435"/>
<protein>
    <submittedName>
        <fullName evidence="3">NIPSNAP protein</fullName>
    </submittedName>
</protein>
<evidence type="ECO:0000313" key="4">
    <source>
        <dbReference type="Proteomes" id="UP000198510"/>
    </source>
</evidence>
<evidence type="ECO:0000256" key="1">
    <source>
        <dbReference type="SAM" id="SignalP"/>
    </source>
</evidence>
<feature type="domain" description="NIPSNAP" evidence="2">
    <location>
        <begin position="157"/>
        <end position="260"/>
    </location>
</feature>
<dbReference type="EMBL" id="FNFO01000002">
    <property type="protein sequence ID" value="SDK31892.1"/>
    <property type="molecule type" value="Genomic_DNA"/>
</dbReference>
<dbReference type="Pfam" id="PF07978">
    <property type="entry name" value="NIPSNAP"/>
    <property type="match status" value="1"/>
</dbReference>
<accession>A0A1G9AXB7</accession>
<dbReference type="OrthoDB" id="192769at2"/>
<dbReference type="SUPFAM" id="SSF54909">
    <property type="entry name" value="Dimeric alpha+beta barrel"/>
    <property type="match status" value="2"/>
</dbReference>
<sequence>MHRHSIFSLALGLIFSLFATTALSAPPKSEFYELKVYHFKDATQEKSIDQFLKDSYLPALHRAGIAHVGVFKPLANDTATDKRVYVLIPFQSLDKFAALPQTLNKDKAFQNSGQAYLSAAYNQPPYQRMESILMRAFTGMPQMALPQLTSATQQRVYELRSYEGPTEKLYANKVDMFNKGDEVGLFKRLGFNAVFYAEVLAGSHMPNLMYMTTFENMEERDKHWKAFGEDPAWVKLKSMPEYQNNVSHADIFMLRPTAYSDI</sequence>
<dbReference type="InterPro" id="IPR012577">
    <property type="entry name" value="NIPSNAP"/>
</dbReference>
<organism evidence="3 4">
    <name type="scientific">Catalinimonas alkaloidigena</name>
    <dbReference type="NCBI Taxonomy" id="1075417"/>
    <lineage>
        <taxon>Bacteria</taxon>
        <taxon>Pseudomonadati</taxon>
        <taxon>Bacteroidota</taxon>
        <taxon>Cytophagia</taxon>
        <taxon>Cytophagales</taxon>
        <taxon>Catalimonadaceae</taxon>
        <taxon>Catalinimonas</taxon>
    </lineage>
</organism>
<dbReference type="Proteomes" id="UP000198510">
    <property type="component" value="Unassembled WGS sequence"/>
</dbReference>
<dbReference type="AlphaFoldDB" id="A0A1G9AXB7"/>
<reference evidence="3 4" key="1">
    <citation type="submission" date="2016-10" db="EMBL/GenBank/DDBJ databases">
        <authorList>
            <person name="de Groot N.N."/>
        </authorList>
    </citation>
    <scope>NUCLEOTIDE SEQUENCE [LARGE SCALE GENOMIC DNA]</scope>
    <source>
        <strain evidence="3 4">DSM 25186</strain>
    </source>
</reference>
<dbReference type="RefSeq" id="WP_089680085.1">
    <property type="nucleotide sequence ID" value="NZ_FNFO01000002.1"/>
</dbReference>
<dbReference type="Gene3D" id="3.30.70.100">
    <property type="match status" value="2"/>
</dbReference>
<keyword evidence="1" id="KW-0732">Signal</keyword>
<feature type="chain" id="PRO_5011626811" evidence="1">
    <location>
        <begin position="25"/>
        <end position="262"/>
    </location>
</feature>
<dbReference type="InterPro" id="IPR011008">
    <property type="entry name" value="Dimeric_a/b-barrel"/>
</dbReference>
<gene>
    <name evidence="3" type="ORF">SAMN05421823_102435</name>
</gene>
<keyword evidence="4" id="KW-1185">Reference proteome</keyword>
<name>A0A1G9AXB7_9BACT</name>